<evidence type="ECO:0000313" key="4">
    <source>
        <dbReference type="Proteomes" id="UP000625711"/>
    </source>
</evidence>
<gene>
    <name evidence="3" type="ORF">GWI33_007635</name>
</gene>
<proteinExistence type="predicted"/>
<evidence type="ECO:0000313" key="3">
    <source>
        <dbReference type="EMBL" id="KAF7279122.1"/>
    </source>
</evidence>
<protein>
    <submittedName>
        <fullName evidence="3">Uncharacterized protein</fullName>
    </submittedName>
</protein>
<feature type="transmembrane region" description="Helical" evidence="2">
    <location>
        <begin position="12"/>
        <end position="29"/>
    </location>
</feature>
<name>A0A834ID94_RHYFE</name>
<sequence>MTSLIKFRSAIIWSLVVFTSILFFYISFIQKRSGRTPPAALSPLRPTVRWRPNSYYYSSKINPKFKFIHCHAEKFCPLAAPGLEPGLGGKVTKIRRNKDDGGGRRKKRRPSSVLPISRSAEPLERVFDAVT</sequence>
<organism evidence="3 4">
    <name type="scientific">Rhynchophorus ferrugineus</name>
    <name type="common">Red palm weevil</name>
    <name type="synonym">Curculio ferrugineus</name>
    <dbReference type="NCBI Taxonomy" id="354439"/>
    <lineage>
        <taxon>Eukaryota</taxon>
        <taxon>Metazoa</taxon>
        <taxon>Ecdysozoa</taxon>
        <taxon>Arthropoda</taxon>
        <taxon>Hexapoda</taxon>
        <taxon>Insecta</taxon>
        <taxon>Pterygota</taxon>
        <taxon>Neoptera</taxon>
        <taxon>Endopterygota</taxon>
        <taxon>Coleoptera</taxon>
        <taxon>Polyphaga</taxon>
        <taxon>Cucujiformia</taxon>
        <taxon>Curculionidae</taxon>
        <taxon>Dryophthorinae</taxon>
        <taxon>Rhynchophorus</taxon>
    </lineage>
</organism>
<feature type="region of interest" description="Disordered" evidence="1">
    <location>
        <begin position="85"/>
        <end position="114"/>
    </location>
</feature>
<keyword evidence="2" id="KW-0472">Membrane</keyword>
<keyword evidence="2" id="KW-0812">Transmembrane</keyword>
<dbReference type="EMBL" id="JAACXV010000375">
    <property type="protein sequence ID" value="KAF7279122.1"/>
    <property type="molecule type" value="Genomic_DNA"/>
</dbReference>
<dbReference type="Proteomes" id="UP000625711">
    <property type="component" value="Unassembled WGS sequence"/>
</dbReference>
<comment type="caution">
    <text evidence="3">The sequence shown here is derived from an EMBL/GenBank/DDBJ whole genome shotgun (WGS) entry which is preliminary data.</text>
</comment>
<accession>A0A834ID94</accession>
<reference evidence="3" key="1">
    <citation type="submission" date="2020-08" db="EMBL/GenBank/DDBJ databases">
        <title>Genome sequencing and assembly of the red palm weevil Rhynchophorus ferrugineus.</title>
        <authorList>
            <person name="Dias G.B."/>
            <person name="Bergman C.M."/>
            <person name="Manee M."/>
        </authorList>
    </citation>
    <scope>NUCLEOTIDE SEQUENCE</scope>
    <source>
        <strain evidence="3">AA-2017</strain>
        <tissue evidence="3">Whole larva</tissue>
    </source>
</reference>
<evidence type="ECO:0000256" key="1">
    <source>
        <dbReference type="SAM" id="MobiDB-lite"/>
    </source>
</evidence>
<dbReference type="AlphaFoldDB" id="A0A834ID94"/>
<keyword evidence="4" id="KW-1185">Reference proteome</keyword>
<keyword evidence="2" id="KW-1133">Transmembrane helix</keyword>
<evidence type="ECO:0000256" key="2">
    <source>
        <dbReference type="SAM" id="Phobius"/>
    </source>
</evidence>